<gene>
    <name evidence="1" type="ORF">PACLA_8A075301</name>
</gene>
<reference evidence="1" key="1">
    <citation type="submission" date="2020-04" db="EMBL/GenBank/DDBJ databases">
        <authorList>
            <person name="Alioto T."/>
            <person name="Alioto T."/>
            <person name="Gomez Garrido J."/>
        </authorList>
    </citation>
    <scope>NUCLEOTIDE SEQUENCE</scope>
    <source>
        <strain evidence="1">A484AB</strain>
    </source>
</reference>
<dbReference type="AlphaFoldDB" id="A0A7D9LE78"/>
<organism evidence="1 2">
    <name type="scientific">Paramuricea clavata</name>
    <name type="common">Red gorgonian</name>
    <name type="synonym">Violescent sea-whip</name>
    <dbReference type="NCBI Taxonomy" id="317549"/>
    <lineage>
        <taxon>Eukaryota</taxon>
        <taxon>Metazoa</taxon>
        <taxon>Cnidaria</taxon>
        <taxon>Anthozoa</taxon>
        <taxon>Octocorallia</taxon>
        <taxon>Malacalcyonacea</taxon>
        <taxon>Plexauridae</taxon>
        <taxon>Paramuricea</taxon>
    </lineage>
</organism>
<comment type="caution">
    <text evidence="1">The sequence shown here is derived from an EMBL/GenBank/DDBJ whole genome shotgun (WGS) entry which is preliminary data.</text>
</comment>
<feature type="non-terminal residue" evidence="1">
    <location>
        <position position="57"/>
    </location>
</feature>
<keyword evidence="2" id="KW-1185">Reference proteome</keyword>
<proteinExistence type="predicted"/>
<dbReference type="EMBL" id="CACRXK020017342">
    <property type="protein sequence ID" value="CAB4031078.1"/>
    <property type="molecule type" value="Genomic_DNA"/>
</dbReference>
<protein>
    <submittedName>
        <fullName evidence="1">Uncharacterized protein</fullName>
    </submittedName>
</protein>
<name>A0A7D9LE78_PARCT</name>
<evidence type="ECO:0000313" key="2">
    <source>
        <dbReference type="Proteomes" id="UP001152795"/>
    </source>
</evidence>
<accession>A0A7D9LE78</accession>
<dbReference type="Proteomes" id="UP001152795">
    <property type="component" value="Unassembled WGS sequence"/>
</dbReference>
<sequence length="57" mass="6319">ISFVITIVAVFYLCEQSTGMYPVNYGTKGNITPRTLAVPSYAPSSVMGYHYGDEYVF</sequence>
<evidence type="ECO:0000313" key="1">
    <source>
        <dbReference type="EMBL" id="CAB4031078.1"/>
    </source>
</evidence>